<feature type="transmembrane region" description="Helical" evidence="1">
    <location>
        <begin position="112"/>
        <end position="132"/>
    </location>
</feature>
<organism evidence="2 3">
    <name type="scientific">Hymenobacter lutimineralis</name>
    <dbReference type="NCBI Taxonomy" id="2606448"/>
    <lineage>
        <taxon>Bacteria</taxon>
        <taxon>Pseudomonadati</taxon>
        <taxon>Bacteroidota</taxon>
        <taxon>Cytophagia</taxon>
        <taxon>Cytophagales</taxon>
        <taxon>Hymenobacteraceae</taxon>
        <taxon>Hymenobacter</taxon>
    </lineage>
</organism>
<keyword evidence="1" id="KW-0472">Membrane</keyword>
<sequence length="247" mass="28564">MDIVLPEWLVTLGNTLYWVCQVALLIPLWIAWQRRAYWTKPLQVLFWVLVVVETNCFLLALPTLVRLFGFKTNPNLSTWPLFHLQSNFHGLGHLLVFYYAIHNKQICKVIRLLVPVLVALALLDSFYLNPFANYKPNTITQVTESLIVLGLSIIYLQQLLVELPVSRVEHNPMFWVTIYTILFFAGTLIMDILMNSLNIDVHAASTRKYLMPVFGLVSSSVTLLSYVLLTWAYRNCGRQDERVRVSY</sequence>
<keyword evidence="1" id="KW-1133">Transmembrane helix</keyword>
<dbReference type="RefSeq" id="WP_149070029.1">
    <property type="nucleotide sequence ID" value="NZ_VTHL01000004.1"/>
</dbReference>
<feature type="transmembrane region" description="Helical" evidence="1">
    <location>
        <begin position="81"/>
        <end position="100"/>
    </location>
</feature>
<evidence type="ECO:0000256" key="1">
    <source>
        <dbReference type="SAM" id="Phobius"/>
    </source>
</evidence>
<keyword evidence="1" id="KW-0812">Transmembrane</keyword>
<feature type="transmembrane region" description="Helical" evidence="1">
    <location>
        <begin position="173"/>
        <end position="193"/>
    </location>
</feature>
<feature type="transmembrane region" description="Helical" evidence="1">
    <location>
        <begin position="44"/>
        <end position="69"/>
    </location>
</feature>
<name>A0A5D6V921_9BACT</name>
<feature type="transmembrane region" description="Helical" evidence="1">
    <location>
        <begin position="15"/>
        <end position="32"/>
    </location>
</feature>
<accession>A0A5D6V921</accession>
<feature type="transmembrane region" description="Helical" evidence="1">
    <location>
        <begin position="138"/>
        <end position="161"/>
    </location>
</feature>
<evidence type="ECO:0000313" key="2">
    <source>
        <dbReference type="EMBL" id="TYZ11850.1"/>
    </source>
</evidence>
<gene>
    <name evidence="2" type="ORF">FY528_05690</name>
</gene>
<reference evidence="2 3" key="1">
    <citation type="submission" date="2019-08" db="EMBL/GenBank/DDBJ databases">
        <authorList>
            <person name="Seo M.-J."/>
        </authorList>
    </citation>
    <scope>NUCLEOTIDE SEQUENCE [LARGE SCALE GENOMIC DNA]</scope>
    <source>
        <strain evidence="2 3">KIGAM108</strain>
    </source>
</reference>
<proteinExistence type="predicted"/>
<dbReference type="EMBL" id="VTHL01000004">
    <property type="protein sequence ID" value="TYZ11850.1"/>
    <property type="molecule type" value="Genomic_DNA"/>
</dbReference>
<dbReference type="Proteomes" id="UP000322791">
    <property type="component" value="Unassembled WGS sequence"/>
</dbReference>
<feature type="transmembrane region" description="Helical" evidence="1">
    <location>
        <begin position="213"/>
        <end position="233"/>
    </location>
</feature>
<comment type="caution">
    <text evidence="2">The sequence shown here is derived from an EMBL/GenBank/DDBJ whole genome shotgun (WGS) entry which is preliminary data.</text>
</comment>
<keyword evidence="3" id="KW-1185">Reference proteome</keyword>
<dbReference type="AlphaFoldDB" id="A0A5D6V921"/>
<protein>
    <submittedName>
        <fullName evidence="2">Uncharacterized protein</fullName>
    </submittedName>
</protein>
<evidence type="ECO:0000313" key="3">
    <source>
        <dbReference type="Proteomes" id="UP000322791"/>
    </source>
</evidence>